<dbReference type="AlphaFoldDB" id="A0ABD1NKQ6"/>
<evidence type="ECO:0000259" key="8">
    <source>
        <dbReference type="PROSITE" id="PS50850"/>
    </source>
</evidence>
<reference evidence="9 10" key="1">
    <citation type="submission" date="2024-08" db="EMBL/GenBank/DDBJ databases">
        <title>Insights into the chromosomal genome structure of Flemingia macrophylla.</title>
        <authorList>
            <person name="Ding Y."/>
            <person name="Zhao Y."/>
            <person name="Bi W."/>
            <person name="Wu M."/>
            <person name="Zhao G."/>
            <person name="Gong Y."/>
            <person name="Li W."/>
            <person name="Zhang P."/>
        </authorList>
    </citation>
    <scope>NUCLEOTIDE SEQUENCE [LARGE SCALE GENOMIC DNA]</scope>
    <source>
        <strain evidence="9">DYQJB</strain>
        <tissue evidence="9">Leaf</tissue>
    </source>
</reference>
<proteinExistence type="inferred from homology"/>
<protein>
    <recommendedName>
        <fullName evidence="8">Major facilitator superfamily (MFS) profile domain-containing protein</fullName>
    </recommendedName>
</protein>
<feature type="transmembrane region" description="Helical" evidence="7">
    <location>
        <begin position="72"/>
        <end position="94"/>
    </location>
</feature>
<dbReference type="EMBL" id="JBGMDY010000001">
    <property type="protein sequence ID" value="KAL2348496.1"/>
    <property type="molecule type" value="Genomic_DNA"/>
</dbReference>
<organism evidence="9 10">
    <name type="scientific">Flemingia macrophylla</name>
    <dbReference type="NCBI Taxonomy" id="520843"/>
    <lineage>
        <taxon>Eukaryota</taxon>
        <taxon>Viridiplantae</taxon>
        <taxon>Streptophyta</taxon>
        <taxon>Embryophyta</taxon>
        <taxon>Tracheophyta</taxon>
        <taxon>Spermatophyta</taxon>
        <taxon>Magnoliopsida</taxon>
        <taxon>eudicotyledons</taxon>
        <taxon>Gunneridae</taxon>
        <taxon>Pentapetalae</taxon>
        <taxon>rosids</taxon>
        <taxon>fabids</taxon>
        <taxon>Fabales</taxon>
        <taxon>Fabaceae</taxon>
        <taxon>Papilionoideae</taxon>
        <taxon>50 kb inversion clade</taxon>
        <taxon>NPAAA clade</taxon>
        <taxon>indigoferoid/millettioid clade</taxon>
        <taxon>Phaseoleae</taxon>
        <taxon>Flemingia</taxon>
    </lineage>
</organism>
<evidence type="ECO:0000256" key="2">
    <source>
        <dbReference type="ARBA" id="ARBA00010992"/>
    </source>
</evidence>
<dbReference type="Proteomes" id="UP001603857">
    <property type="component" value="Unassembled WGS sequence"/>
</dbReference>
<feature type="transmembrane region" description="Helical" evidence="7">
    <location>
        <begin position="48"/>
        <end position="66"/>
    </location>
</feature>
<dbReference type="InterPro" id="IPR036259">
    <property type="entry name" value="MFS_trans_sf"/>
</dbReference>
<keyword evidence="3" id="KW-0813">Transport</keyword>
<evidence type="ECO:0000256" key="1">
    <source>
        <dbReference type="ARBA" id="ARBA00004141"/>
    </source>
</evidence>
<evidence type="ECO:0000256" key="4">
    <source>
        <dbReference type="ARBA" id="ARBA00022692"/>
    </source>
</evidence>
<dbReference type="PANTHER" id="PTHR23500:SF461">
    <property type="entry name" value="POLYOL_MONOSACCHARIDE TRANSPORTER 1"/>
    <property type="match status" value="1"/>
</dbReference>
<dbReference type="InterPro" id="IPR005828">
    <property type="entry name" value="MFS_sugar_transport-like"/>
</dbReference>
<evidence type="ECO:0000256" key="5">
    <source>
        <dbReference type="ARBA" id="ARBA00022989"/>
    </source>
</evidence>
<accession>A0ABD1NKQ6</accession>
<dbReference type="SUPFAM" id="SSF103473">
    <property type="entry name" value="MFS general substrate transporter"/>
    <property type="match status" value="1"/>
</dbReference>
<dbReference type="PROSITE" id="PS50850">
    <property type="entry name" value="MFS"/>
    <property type="match status" value="1"/>
</dbReference>
<evidence type="ECO:0000313" key="9">
    <source>
        <dbReference type="EMBL" id="KAL2348496.1"/>
    </source>
</evidence>
<comment type="caution">
    <text evidence="9">The sequence shown here is derived from an EMBL/GenBank/DDBJ whole genome shotgun (WGS) entry which is preliminary data.</text>
</comment>
<dbReference type="GO" id="GO:0016020">
    <property type="term" value="C:membrane"/>
    <property type="evidence" value="ECO:0007669"/>
    <property type="project" value="UniProtKB-SubCell"/>
</dbReference>
<name>A0ABD1NKQ6_9FABA</name>
<dbReference type="InterPro" id="IPR020846">
    <property type="entry name" value="MFS_dom"/>
</dbReference>
<dbReference type="PANTHER" id="PTHR23500">
    <property type="entry name" value="SOLUTE CARRIER FAMILY 2, FACILITATED GLUCOSE TRANSPORTER"/>
    <property type="match status" value="1"/>
</dbReference>
<keyword evidence="5 7" id="KW-1133">Transmembrane helix</keyword>
<evidence type="ECO:0000313" key="10">
    <source>
        <dbReference type="Proteomes" id="UP001603857"/>
    </source>
</evidence>
<keyword evidence="10" id="KW-1185">Reference proteome</keyword>
<gene>
    <name evidence="9" type="ORF">Fmac_002496</name>
</gene>
<evidence type="ECO:0000256" key="3">
    <source>
        <dbReference type="ARBA" id="ARBA00022448"/>
    </source>
</evidence>
<dbReference type="Pfam" id="PF00083">
    <property type="entry name" value="Sugar_tr"/>
    <property type="match status" value="1"/>
</dbReference>
<evidence type="ECO:0000256" key="7">
    <source>
        <dbReference type="SAM" id="Phobius"/>
    </source>
</evidence>
<sequence>MSGALIFIKEDLQTSDLQIQLLVGMSHVCALPASLVAGRTSDYIGRRYTIILASIAFLLGSALMGYSPFYSILMIGNCIVGVGVAFALAVAPVYSTEISPTSSRGFLTSLPTLSLNTGLYIKLILSITCEFFSDQNLTKMSKEEETNGRCQLSMENVDENEDNHGKLNKYAFASVMAASIISVVFGYGE</sequence>
<dbReference type="PROSITE" id="PS00216">
    <property type="entry name" value="SUGAR_TRANSPORT_1"/>
    <property type="match status" value="1"/>
</dbReference>
<dbReference type="Gene3D" id="1.20.1250.20">
    <property type="entry name" value="MFS general substrate transporter like domains"/>
    <property type="match status" value="1"/>
</dbReference>
<comment type="similarity">
    <text evidence="2">Belongs to the major facilitator superfamily. Sugar transporter (TC 2.A.1.1) family.</text>
</comment>
<keyword evidence="4 7" id="KW-0812">Transmembrane</keyword>
<comment type="subcellular location">
    <subcellularLocation>
        <location evidence="1">Membrane</location>
        <topology evidence="1">Multi-pass membrane protein</topology>
    </subcellularLocation>
</comment>
<dbReference type="InterPro" id="IPR045262">
    <property type="entry name" value="STP/PLT_plant"/>
</dbReference>
<feature type="domain" description="Major facilitator superfamily (MFS) profile" evidence="8">
    <location>
        <begin position="1"/>
        <end position="189"/>
    </location>
</feature>
<evidence type="ECO:0000256" key="6">
    <source>
        <dbReference type="ARBA" id="ARBA00023136"/>
    </source>
</evidence>
<feature type="transmembrane region" description="Helical" evidence="7">
    <location>
        <begin position="170"/>
        <end position="188"/>
    </location>
</feature>
<dbReference type="InterPro" id="IPR005829">
    <property type="entry name" value="Sugar_transporter_CS"/>
</dbReference>
<keyword evidence="6 7" id="KW-0472">Membrane</keyword>